<dbReference type="SUPFAM" id="SSF46785">
    <property type="entry name" value="Winged helix' DNA-binding domain"/>
    <property type="match status" value="1"/>
</dbReference>
<feature type="domain" description="HTH marR-type" evidence="5">
    <location>
        <begin position="35"/>
        <end position="167"/>
    </location>
</feature>
<gene>
    <name evidence="6" type="primary">hpaR</name>
    <name evidence="6" type="ORF">ESZ00_14720</name>
</gene>
<dbReference type="PROSITE" id="PS01117">
    <property type="entry name" value="HTH_MARR_1"/>
    <property type="match status" value="1"/>
</dbReference>
<keyword evidence="7" id="KW-1185">Reference proteome</keyword>
<keyword evidence="1" id="KW-0805">Transcription regulation</keyword>
<evidence type="ECO:0000313" key="6">
    <source>
        <dbReference type="EMBL" id="RXS94342.1"/>
    </source>
</evidence>
<dbReference type="Gene3D" id="1.10.10.10">
    <property type="entry name" value="Winged helix-like DNA-binding domain superfamily/Winged helix DNA-binding domain"/>
    <property type="match status" value="1"/>
</dbReference>
<comment type="caution">
    <text evidence="6">The sequence shown here is derived from an EMBL/GenBank/DDBJ whole genome shotgun (WGS) entry which is preliminary data.</text>
</comment>
<dbReference type="InterPro" id="IPR012712">
    <property type="entry name" value="HpaR/FarR"/>
</dbReference>
<dbReference type="Proteomes" id="UP000290253">
    <property type="component" value="Unassembled WGS sequence"/>
</dbReference>
<dbReference type="InterPro" id="IPR023187">
    <property type="entry name" value="Tscrpt_reg_MarR-type_CS"/>
</dbReference>
<evidence type="ECO:0000256" key="4">
    <source>
        <dbReference type="SAM" id="MobiDB-lite"/>
    </source>
</evidence>
<dbReference type="OrthoDB" id="8588347at2"/>
<dbReference type="RefSeq" id="WP_129209080.1">
    <property type="nucleotide sequence ID" value="NZ_BMGU01000005.1"/>
</dbReference>
<dbReference type="PROSITE" id="PS50995">
    <property type="entry name" value="HTH_MARR_2"/>
    <property type="match status" value="1"/>
</dbReference>
<dbReference type="EMBL" id="SDMK01000003">
    <property type="protein sequence ID" value="RXS94342.1"/>
    <property type="molecule type" value="Genomic_DNA"/>
</dbReference>
<evidence type="ECO:0000256" key="3">
    <source>
        <dbReference type="ARBA" id="ARBA00023163"/>
    </source>
</evidence>
<reference evidence="6 7" key="1">
    <citation type="journal article" date="2016" name="Int. J. Syst. Evol. Microbiol.">
        <title>Acidipila dinghuensis sp. nov., an acidobacterium isolated from forest soil.</title>
        <authorList>
            <person name="Jiang Y.W."/>
            <person name="Wang J."/>
            <person name="Chen M.H."/>
            <person name="Lv Y.Y."/>
            <person name="Qiu L.H."/>
        </authorList>
    </citation>
    <scope>NUCLEOTIDE SEQUENCE [LARGE SCALE GENOMIC DNA]</scope>
    <source>
        <strain evidence="6 7">DHOF10</strain>
    </source>
</reference>
<dbReference type="AlphaFoldDB" id="A0A4V1NV31"/>
<dbReference type="NCBIfam" id="TIGR02337">
    <property type="entry name" value="HpaR"/>
    <property type="match status" value="1"/>
</dbReference>
<keyword evidence="3" id="KW-0804">Transcription</keyword>
<dbReference type="GO" id="GO:0003677">
    <property type="term" value="F:DNA binding"/>
    <property type="evidence" value="ECO:0007669"/>
    <property type="project" value="UniProtKB-KW"/>
</dbReference>
<sequence>MPLSPSKSPSKSPKKSAAPATEKQSGQSTSLRSFDRSLPMMLIRAREAVMHRFRPLLRSHDITEQQWRILRVLAENKHADMLELSVRCNIQPPSLSRTIPLLIERGLVQRTAHRGDQRRVLVSLTARGRTLFRTMSAETVRLYQQIEEDLGSTRLNRLYRALDDVMTLAQPSEGAAAPDSED</sequence>
<evidence type="ECO:0000256" key="2">
    <source>
        <dbReference type="ARBA" id="ARBA00023125"/>
    </source>
</evidence>
<feature type="region of interest" description="Disordered" evidence="4">
    <location>
        <begin position="1"/>
        <end position="31"/>
    </location>
</feature>
<dbReference type="GO" id="GO:0006950">
    <property type="term" value="P:response to stress"/>
    <property type="evidence" value="ECO:0007669"/>
    <property type="project" value="TreeGrafter"/>
</dbReference>
<dbReference type="SMART" id="SM00347">
    <property type="entry name" value="HTH_MARR"/>
    <property type="match status" value="1"/>
</dbReference>
<dbReference type="InterPro" id="IPR036388">
    <property type="entry name" value="WH-like_DNA-bd_sf"/>
</dbReference>
<dbReference type="InterPro" id="IPR000835">
    <property type="entry name" value="HTH_MarR-typ"/>
</dbReference>
<protein>
    <submittedName>
        <fullName evidence="6">Homoprotocatechuate degradation operon regulator HpaR</fullName>
    </submittedName>
</protein>
<proteinExistence type="predicted"/>
<dbReference type="InterPro" id="IPR039422">
    <property type="entry name" value="MarR/SlyA-like"/>
</dbReference>
<feature type="compositionally biased region" description="Polar residues" evidence="4">
    <location>
        <begin position="22"/>
        <end position="31"/>
    </location>
</feature>
<dbReference type="PANTHER" id="PTHR33164:SF13">
    <property type="entry name" value="4-HYDROXYPHENYLACETATE CATABOLISM PROTEIN"/>
    <property type="match status" value="1"/>
</dbReference>
<feature type="compositionally biased region" description="Low complexity" evidence="4">
    <location>
        <begin position="1"/>
        <end position="20"/>
    </location>
</feature>
<dbReference type="GO" id="GO:0045892">
    <property type="term" value="P:negative regulation of DNA-templated transcription"/>
    <property type="evidence" value="ECO:0007669"/>
    <property type="project" value="InterPro"/>
</dbReference>
<dbReference type="PANTHER" id="PTHR33164">
    <property type="entry name" value="TRANSCRIPTIONAL REGULATOR, MARR FAMILY"/>
    <property type="match status" value="1"/>
</dbReference>
<evidence type="ECO:0000259" key="5">
    <source>
        <dbReference type="PROSITE" id="PS50995"/>
    </source>
</evidence>
<accession>A0A4V1NV31</accession>
<dbReference type="GO" id="GO:0003700">
    <property type="term" value="F:DNA-binding transcription factor activity"/>
    <property type="evidence" value="ECO:0007669"/>
    <property type="project" value="InterPro"/>
</dbReference>
<name>A0A4V1NV31_9BACT</name>
<evidence type="ECO:0000256" key="1">
    <source>
        <dbReference type="ARBA" id="ARBA00023015"/>
    </source>
</evidence>
<keyword evidence="2" id="KW-0238">DNA-binding</keyword>
<dbReference type="InterPro" id="IPR036390">
    <property type="entry name" value="WH_DNA-bd_sf"/>
</dbReference>
<organism evidence="6 7">
    <name type="scientific">Silvibacterium dinghuense</name>
    <dbReference type="NCBI Taxonomy" id="1560006"/>
    <lineage>
        <taxon>Bacteria</taxon>
        <taxon>Pseudomonadati</taxon>
        <taxon>Acidobacteriota</taxon>
        <taxon>Terriglobia</taxon>
        <taxon>Terriglobales</taxon>
        <taxon>Acidobacteriaceae</taxon>
        <taxon>Silvibacterium</taxon>
    </lineage>
</organism>
<dbReference type="Pfam" id="PF12802">
    <property type="entry name" value="MarR_2"/>
    <property type="match status" value="1"/>
</dbReference>
<evidence type="ECO:0000313" key="7">
    <source>
        <dbReference type="Proteomes" id="UP000290253"/>
    </source>
</evidence>